<dbReference type="Gene3D" id="2.50.20.10">
    <property type="entry name" value="Lipoprotein localisation LolA/LolB/LppX"/>
    <property type="match status" value="1"/>
</dbReference>
<evidence type="ECO:0000256" key="5">
    <source>
        <dbReference type="ARBA" id="ARBA00022448"/>
    </source>
</evidence>
<feature type="chain" id="PRO_5035020684" description="Outer-membrane lipoprotein carrier protein" evidence="10">
    <location>
        <begin position="22"/>
        <end position="203"/>
    </location>
</feature>
<dbReference type="SUPFAM" id="SSF89392">
    <property type="entry name" value="Prokaryotic lipoproteins and lipoprotein localization factors"/>
    <property type="match status" value="1"/>
</dbReference>
<accession>A0A8I1W8D2</accession>
<dbReference type="HAMAP" id="MF_00240">
    <property type="entry name" value="LolA"/>
    <property type="match status" value="1"/>
</dbReference>
<evidence type="ECO:0000313" key="11">
    <source>
        <dbReference type="EMBL" id="MBO1108217.1"/>
    </source>
</evidence>
<dbReference type="PANTHER" id="PTHR35869">
    <property type="entry name" value="OUTER-MEMBRANE LIPOPROTEIN CARRIER PROTEIN"/>
    <property type="match status" value="1"/>
</dbReference>
<keyword evidence="11" id="KW-0449">Lipoprotein</keyword>
<comment type="similarity">
    <text evidence="2 10">Belongs to the LolA family.</text>
</comment>
<dbReference type="InterPro" id="IPR018323">
    <property type="entry name" value="OM_lipoprot_carrier_LolA_Pbac"/>
</dbReference>
<feature type="signal peptide" evidence="10">
    <location>
        <begin position="1"/>
        <end position="21"/>
    </location>
</feature>
<evidence type="ECO:0000313" key="12">
    <source>
        <dbReference type="Proteomes" id="UP000664658"/>
    </source>
</evidence>
<dbReference type="AlphaFoldDB" id="A0A8I1W8D2"/>
<keyword evidence="9 10" id="KW-0143">Chaperone</keyword>
<name>A0A8I1W8D2_PLESH</name>
<keyword evidence="5 10" id="KW-0813">Transport</keyword>
<dbReference type="GO" id="GO:0044874">
    <property type="term" value="P:lipoprotein localization to outer membrane"/>
    <property type="evidence" value="ECO:0007669"/>
    <property type="project" value="UniProtKB-UniRule"/>
</dbReference>
<comment type="subcellular location">
    <subcellularLocation>
        <location evidence="1 10">Periplasm</location>
    </subcellularLocation>
</comment>
<evidence type="ECO:0000256" key="4">
    <source>
        <dbReference type="ARBA" id="ARBA00014035"/>
    </source>
</evidence>
<sequence length="203" mass="22444" precursor="true">MKKWFITCGIVLGMMSSTAWADARSDLQSRLGKINSFSASFEQTVIGPSGAAIQQGEGKLAVTRPNLFRWEAKTPDESLLVTDGKTLWFFNPFVEQVTISNLKDATSNTPFVLLTRNNPSDWAKYNITQKGDQFTLKPIKSDGNMKQFDLTVTPAGVIKGFSVVEMDGQKSQTVLNRFSTSAVSKSQFSFTVPKGVEIDDQRN</sequence>
<comment type="caution">
    <text evidence="11">The sequence shown here is derived from an EMBL/GenBank/DDBJ whole genome shotgun (WGS) entry which is preliminary data.</text>
</comment>
<evidence type="ECO:0000256" key="9">
    <source>
        <dbReference type="ARBA" id="ARBA00023186"/>
    </source>
</evidence>
<dbReference type="GO" id="GO:0030288">
    <property type="term" value="C:outer membrane-bounded periplasmic space"/>
    <property type="evidence" value="ECO:0007669"/>
    <property type="project" value="TreeGrafter"/>
</dbReference>
<evidence type="ECO:0000256" key="6">
    <source>
        <dbReference type="ARBA" id="ARBA00022729"/>
    </source>
</evidence>
<gene>
    <name evidence="10 11" type="primary">lolA</name>
    <name evidence="11" type="ORF">J2R62_08275</name>
</gene>
<dbReference type="CDD" id="cd16325">
    <property type="entry name" value="LolA"/>
    <property type="match status" value="1"/>
</dbReference>
<organism evidence="11 12">
    <name type="scientific">Plesiomonas shigelloides</name>
    <name type="common">Aeromonas shigelloides</name>
    <dbReference type="NCBI Taxonomy" id="703"/>
    <lineage>
        <taxon>Bacteria</taxon>
        <taxon>Pseudomonadati</taxon>
        <taxon>Pseudomonadota</taxon>
        <taxon>Gammaproteobacteria</taxon>
        <taxon>Enterobacterales</taxon>
        <taxon>Enterobacteriaceae</taxon>
        <taxon>Plesiomonas</taxon>
    </lineage>
</organism>
<evidence type="ECO:0000256" key="8">
    <source>
        <dbReference type="ARBA" id="ARBA00022927"/>
    </source>
</evidence>
<dbReference type="PANTHER" id="PTHR35869:SF1">
    <property type="entry name" value="OUTER-MEMBRANE LIPOPROTEIN CARRIER PROTEIN"/>
    <property type="match status" value="1"/>
</dbReference>
<comment type="subunit">
    <text evidence="3 10">Monomer.</text>
</comment>
<protein>
    <recommendedName>
        <fullName evidence="4 10">Outer-membrane lipoprotein carrier protein</fullName>
    </recommendedName>
</protein>
<evidence type="ECO:0000256" key="2">
    <source>
        <dbReference type="ARBA" id="ARBA00007615"/>
    </source>
</evidence>
<proteinExistence type="inferred from homology"/>
<reference evidence="11" key="1">
    <citation type="submission" date="2021-03" db="EMBL/GenBank/DDBJ databases">
        <title>Plesiomonas shigelloides zfcc0051, isolated from zebrafish feces.</title>
        <authorList>
            <person name="Vanderhoek Z."/>
            <person name="Gaulke C."/>
        </authorList>
    </citation>
    <scope>NUCLEOTIDE SEQUENCE</scope>
    <source>
        <strain evidence="11">Zfcc0051</strain>
    </source>
</reference>
<keyword evidence="8 10" id="KW-0653">Protein transport</keyword>
<comment type="function">
    <text evidence="10">Participates in the translocation of lipoproteins from the inner membrane to the outer membrane. Only forms a complex with a lipoprotein if the residue after the N-terminal Cys is not an aspartate (The Asp acts as a targeting signal to indicate that the lipoprotein should stay in the inner membrane).</text>
</comment>
<dbReference type="RefSeq" id="WP_207542012.1">
    <property type="nucleotide sequence ID" value="NZ_JAFNAA010000007.1"/>
</dbReference>
<dbReference type="Proteomes" id="UP000664658">
    <property type="component" value="Unassembled WGS sequence"/>
</dbReference>
<keyword evidence="6 10" id="KW-0732">Signal</keyword>
<evidence type="ECO:0000256" key="1">
    <source>
        <dbReference type="ARBA" id="ARBA00004418"/>
    </source>
</evidence>
<evidence type="ECO:0000256" key="7">
    <source>
        <dbReference type="ARBA" id="ARBA00022764"/>
    </source>
</evidence>
<dbReference type="EMBL" id="JAFNAA010000007">
    <property type="protein sequence ID" value="MBO1108217.1"/>
    <property type="molecule type" value="Genomic_DNA"/>
</dbReference>
<dbReference type="GO" id="GO:0042953">
    <property type="term" value="P:lipoprotein transport"/>
    <property type="evidence" value="ECO:0007669"/>
    <property type="project" value="InterPro"/>
</dbReference>
<dbReference type="Pfam" id="PF03548">
    <property type="entry name" value="LolA"/>
    <property type="match status" value="1"/>
</dbReference>
<evidence type="ECO:0000256" key="3">
    <source>
        <dbReference type="ARBA" id="ARBA00011245"/>
    </source>
</evidence>
<keyword evidence="7 10" id="KW-0574">Periplasm</keyword>
<dbReference type="InterPro" id="IPR004564">
    <property type="entry name" value="OM_lipoprot_carrier_LolA-like"/>
</dbReference>
<evidence type="ECO:0000256" key="10">
    <source>
        <dbReference type="HAMAP-Rule" id="MF_00240"/>
    </source>
</evidence>
<dbReference type="InterPro" id="IPR029046">
    <property type="entry name" value="LolA/LolB/LppX"/>
</dbReference>
<dbReference type="NCBIfam" id="TIGR00547">
    <property type="entry name" value="lolA"/>
    <property type="match status" value="1"/>
</dbReference>